<evidence type="ECO:0000256" key="2">
    <source>
        <dbReference type="SAM" id="MobiDB-lite"/>
    </source>
</evidence>
<dbReference type="SUPFAM" id="SSF69318">
    <property type="entry name" value="Integrin alpha N-terminal domain"/>
    <property type="match status" value="1"/>
</dbReference>
<accession>A0AAE4Q2K0</accession>
<feature type="chain" id="PRO_5042276198" evidence="3">
    <location>
        <begin position="22"/>
        <end position="751"/>
    </location>
</feature>
<dbReference type="PROSITE" id="PS51257">
    <property type="entry name" value="PROKAR_LIPOPROTEIN"/>
    <property type="match status" value="1"/>
</dbReference>
<comment type="caution">
    <text evidence="4">The sequence shown here is derived from an EMBL/GenBank/DDBJ whole genome shotgun (WGS) entry which is preliminary data.</text>
</comment>
<feature type="region of interest" description="Disordered" evidence="2">
    <location>
        <begin position="23"/>
        <end position="43"/>
    </location>
</feature>
<dbReference type="InterPro" id="IPR028994">
    <property type="entry name" value="Integrin_alpha_N"/>
</dbReference>
<dbReference type="Pfam" id="PF13517">
    <property type="entry name" value="FG-GAP_3"/>
    <property type="match status" value="1"/>
</dbReference>
<organism evidence="4 5">
    <name type="scientific">Shewanella xiamenensis</name>
    <dbReference type="NCBI Taxonomy" id="332186"/>
    <lineage>
        <taxon>Bacteria</taxon>
        <taxon>Pseudomonadati</taxon>
        <taxon>Pseudomonadota</taxon>
        <taxon>Gammaproteobacteria</taxon>
        <taxon>Alteromonadales</taxon>
        <taxon>Shewanellaceae</taxon>
        <taxon>Shewanella</taxon>
    </lineage>
</organism>
<dbReference type="InterPro" id="IPR013517">
    <property type="entry name" value="FG-GAP"/>
</dbReference>
<dbReference type="EMBL" id="JASGOQ010000001">
    <property type="protein sequence ID" value="MDV5391459.1"/>
    <property type="molecule type" value="Genomic_DNA"/>
</dbReference>
<evidence type="ECO:0000313" key="4">
    <source>
        <dbReference type="EMBL" id="MDV5391459.1"/>
    </source>
</evidence>
<feature type="signal peptide" evidence="3">
    <location>
        <begin position="1"/>
        <end position="21"/>
    </location>
</feature>
<reference evidence="4" key="1">
    <citation type="submission" date="2023-05" db="EMBL/GenBank/DDBJ databases">
        <title>Colonisation of extended spectrum b-lactamase- and carbapenemase-producing bacteria on hospital surfaces from low- and middle-income countries.</title>
        <authorList>
            <person name="Nieto-Rosado M."/>
            <person name="Sands K."/>
            <person name="Iregbu K."/>
            <person name="Zahra R."/>
            <person name="Mazarati J.B."/>
            <person name="Mehtar S."/>
            <person name="Barnards-Group B."/>
            <person name="Walsh T.R."/>
        </authorList>
    </citation>
    <scope>NUCLEOTIDE SEQUENCE</scope>
    <source>
        <strain evidence="4">PP-E493</strain>
    </source>
</reference>
<keyword evidence="1 3" id="KW-0732">Signal</keyword>
<name>A0AAE4Q2K0_9GAMM</name>
<evidence type="ECO:0000256" key="3">
    <source>
        <dbReference type="SAM" id="SignalP"/>
    </source>
</evidence>
<proteinExistence type="predicted"/>
<dbReference type="Proteomes" id="UP001187859">
    <property type="component" value="Unassembled WGS sequence"/>
</dbReference>
<dbReference type="RefSeq" id="WP_317520136.1">
    <property type="nucleotide sequence ID" value="NZ_JASGOQ010000001.1"/>
</dbReference>
<gene>
    <name evidence="4" type="ORF">QM089_14680</name>
</gene>
<evidence type="ECO:0000256" key="1">
    <source>
        <dbReference type="ARBA" id="ARBA00022729"/>
    </source>
</evidence>
<evidence type="ECO:0000313" key="5">
    <source>
        <dbReference type="Proteomes" id="UP001187859"/>
    </source>
</evidence>
<dbReference type="AlphaFoldDB" id="A0AAE4Q2K0"/>
<sequence>MLLNFKFGVACVLALSLTACGGGSSDSDSSNNNPIPPSGNIDPDSKIIINASDYTPSQLKTAAKSLVTKKYTGSKQPAQLDISLSQFTFKQVFNAEGLLLPNLYLEKISSNTSDKGDINAKVACDVSGSINYKGKLNSDGLGNVSIEFDRCKSQDNSFTTGNFAIAIKSVLDNDFNLDIYFDNVTWNQGSSPVSVTGFYGIKESIDNAGGYKNSFDVELVYNVAGQQYLYQLVRTAQNSAQIVSESLQGDYFVSDIGKVAIKTELVGANFFGGKIIFSGSNQTALEFNHDVGSVLIKYTQDNDNDGVHDAGTYFYDLYDLISGDVSKKLLVSLDTLSLPPVASSPWGNTYNVYTYTPLMVTAGSYSDPDTPIEQLQISYRWYINGVLVEGQNSNILPANIAVYGDDVKVSMVVFDGSNYVESSFFTFTLADAPLEIELTNLPSNIHAGDTIEFTASFIDPDNLNNPLSSKLLAAPSGATINSDGLVTWSVGNDFLFPLQTFDFTFAIMDAKGNITHQQVVSIEATSDKPFPVTRSGIEVPSNNQSMLIGDFDRDGRNEVLATDNLHRLFLLTESNGNYSQKWLYPFNLPTRGNIVQLLTFDLDNDGVDEILVVTQHGISVIDGLNSLARSLFDTEHYISSAAITDINSDGIAEIGYLHAKSDNYSDTSLSVISYNAPNTSLFSFDVEQAKQVIFADVDNQAGLEIILNNGLVYDATTGANKWISSTQFGDAYIAAGDVNNDGVNEIVGANS</sequence>
<protein>
    <submittedName>
        <fullName evidence="4">VCBS repeat-containing protein</fullName>
    </submittedName>
</protein>
<feature type="compositionally biased region" description="Low complexity" evidence="2">
    <location>
        <begin position="25"/>
        <end position="42"/>
    </location>
</feature>